<dbReference type="PANTHER" id="PTHR43179">
    <property type="entry name" value="RHAMNOSYLTRANSFERASE WBBL"/>
    <property type="match status" value="1"/>
</dbReference>
<dbReference type="AlphaFoldDB" id="A0A4R3N882"/>
<sequence>MTAAITIHFRKPELTARCIDSLLADGWTPVLVWDNSADEGRSLQALAARCAGEPRVQLVGNPVNIGFGKGMNAALAELSRRGYAGPVLLVNNDAEVLPGMREAMLAALPCDDAVPALVAPRILQDGRAHGWLYYQPWLALVTERPLPGSFAYLSGCCLLVARPDNAQPLFDGDFFMYGEDVELSWRWRRSGGRLVLLDRVHVRHEGSASSGQASEGYERYLVRSHWCLAGKFAGNRFTTLLMRASRLPALFLRACVRALRYRSCVPLKSLGEVCKR</sequence>
<dbReference type="OrthoDB" id="9771846at2"/>
<keyword evidence="2" id="KW-0328">Glycosyltransferase</keyword>
<feature type="domain" description="Glycosyltransferase 2-like" evidence="4">
    <location>
        <begin position="5"/>
        <end position="136"/>
    </location>
</feature>
<evidence type="ECO:0000256" key="2">
    <source>
        <dbReference type="ARBA" id="ARBA00022676"/>
    </source>
</evidence>
<protein>
    <submittedName>
        <fullName evidence="5">GT2 family glycosyltransferase</fullName>
    </submittedName>
</protein>
<name>A0A4R3N882_9GAMM</name>
<dbReference type="Proteomes" id="UP000295414">
    <property type="component" value="Unassembled WGS sequence"/>
</dbReference>
<dbReference type="GO" id="GO:0016757">
    <property type="term" value="F:glycosyltransferase activity"/>
    <property type="evidence" value="ECO:0007669"/>
    <property type="project" value="UniProtKB-KW"/>
</dbReference>
<gene>
    <name evidence="5" type="ORF">EDC34_10340</name>
</gene>
<accession>A0A4R3N882</accession>
<dbReference type="SUPFAM" id="SSF53448">
    <property type="entry name" value="Nucleotide-diphospho-sugar transferases"/>
    <property type="match status" value="1"/>
</dbReference>
<comment type="similarity">
    <text evidence="1">Belongs to the glycosyltransferase 2 family.</text>
</comment>
<comment type="caution">
    <text evidence="5">The sequence shown here is derived from an EMBL/GenBank/DDBJ whole genome shotgun (WGS) entry which is preliminary data.</text>
</comment>
<dbReference type="Pfam" id="PF00535">
    <property type="entry name" value="Glycos_transf_2"/>
    <property type="match status" value="1"/>
</dbReference>
<keyword evidence="3 5" id="KW-0808">Transferase</keyword>
<dbReference type="RefSeq" id="WP_114959817.1">
    <property type="nucleotide sequence ID" value="NZ_MSZW01000014.1"/>
</dbReference>
<dbReference type="EMBL" id="SMAP01000003">
    <property type="protein sequence ID" value="TCT24701.1"/>
    <property type="molecule type" value="Genomic_DNA"/>
</dbReference>
<evidence type="ECO:0000313" key="6">
    <source>
        <dbReference type="Proteomes" id="UP000295414"/>
    </source>
</evidence>
<evidence type="ECO:0000259" key="4">
    <source>
        <dbReference type="Pfam" id="PF00535"/>
    </source>
</evidence>
<organism evidence="5 6">
    <name type="scientific">Thermomonas haemolytica</name>
    <dbReference type="NCBI Taxonomy" id="141949"/>
    <lineage>
        <taxon>Bacteria</taxon>
        <taxon>Pseudomonadati</taxon>
        <taxon>Pseudomonadota</taxon>
        <taxon>Gammaproteobacteria</taxon>
        <taxon>Lysobacterales</taxon>
        <taxon>Lysobacteraceae</taxon>
        <taxon>Thermomonas</taxon>
    </lineage>
</organism>
<evidence type="ECO:0000256" key="1">
    <source>
        <dbReference type="ARBA" id="ARBA00006739"/>
    </source>
</evidence>
<dbReference type="InterPro" id="IPR029044">
    <property type="entry name" value="Nucleotide-diphossugar_trans"/>
</dbReference>
<evidence type="ECO:0000313" key="5">
    <source>
        <dbReference type="EMBL" id="TCT24701.1"/>
    </source>
</evidence>
<proteinExistence type="inferred from homology"/>
<keyword evidence="6" id="KW-1185">Reference proteome</keyword>
<dbReference type="PANTHER" id="PTHR43179:SF12">
    <property type="entry name" value="GALACTOFURANOSYLTRANSFERASE GLFT2"/>
    <property type="match status" value="1"/>
</dbReference>
<reference evidence="5 6" key="1">
    <citation type="submission" date="2019-03" db="EMBL/GenBank/DDBJ databases">
        <title>Genomic Encyclopedia of Type Strains, Phase IV (KMG-IV): sequencing the most valuable type-strain genomes for metagenomic binning, comparative biology and taxonomic classification.</title>
        <authorList>
            <person name="Goeker M."/>
        </authorList>
    </citation>
    <scope>NUCLEOTIDE SEQUENCE [LARGE SCALE GENOMIC DNA]</scope>
    <source>
        <strain evidence="5 6">DSM 13605</strain>
    </source>
</reference>
<dbReference type="InterPro" id="IPR001173">
    <property type="entry name" value="Glyco_trans_2-like"/>
</dbReference>
<dbReference type="Gene3D" id="3.90.550.10">
    <property type="entry name" value="Spore Coat Polysaccharide Biosynthesis Protein SpsA, Chain A"/>
    <property type="match status" value="1"/>
</dbReference>
<evidence type="ECO:0000256" key="3">
    <source>
        <dbReference type="ARBA" id="ARBA00022679"/>
    </source>
</evidence>